<dbReference type="InterPro" id="IPR012318">
    <property type="entry name" value="HTH_CRP"/>
</dbReference>
<dbReference type="PROSITE" id="PS51063">
    <property type="entry name" value="HTH_CRP_2"/>
    <property type="match status" value="1"/>
</dbReference>
<organism evidence="6 7">
    <name type="scientific">Hallella faecis</name>
    <dbReference type="NCBI Taxonomy" id="2841596"/>
    <lineage>
        <taxon>Bacteria</taxon>
        <taxon>Pseudomonadati</taxon>
        <taxon>Bacteroidota</taxon>
        <taxon>Bacteroidia</taxon>
        <taxon>Bacteroidales</taxon>
        <taxon>Prevotellaceae</taxon>
        <taxon>Hallella</taxon>
    </lineage>
</organism>
<keyword evidence="2" id="KW-0238">DNA-binding</keyword>
<evidence type="ECO:0000313" key="7">
    <source>
        <dbReference type="Proteomes" id="UP001487296"/>
    </source>
</evidence>
<dbReference type="EMBL" id="JBBNFP010000005">
    <property type="protein sequence ID" value="MEQ2485888.1"/>
    <property type="molecule type" value="Genomic_DNA"/>
</dbReference>
<evidence type="ECO:0000259" key="5">
    <source>
        <dbReference type="PROSITE" id="PS51063"/>
    </source>
</evidence>
<dbReference type="Proteomes" id="UP001487296">
    <property type="component" value="Unassembled WGS sequence"/>
</dbReference>
<name>A0ABV1FNB3_9BACT</name>
<sequence length="222" mass="25636">MERLGVYDKLLMIPLFTGMGKDELEHIVAKTKLLFQKVEKDEVVVSEGDRCGCLWFLLEGTLLVETRSDDHGFMVVEEQSGCHVLQPECAFGLRQRFTRTYKALTTCNLISIDKNETQRLTTASLIFRLNLMNLLSTRLQKEGHKAWRPTPHDLRQRIVRFMADHCQHPSGRKVFKIKMQRLADEVNDSRRNVSQCLNVMQQNGLLLLRRGQIEVPALEKLS</sequence>
<dbReference type="Gene3D" id="2.60.120.10">
    <property type="entry name" value="Jelly Rolls"/>
    <property type="match status" value="1"/>
</dbReference>
<dbReference type="CDD" id="cd00038">
    <property type="entry name" value="CAP_ED"/>
    <property type="match status" value="1"/>
</dbReference>
<keyword evidence="3" id="KW-0804">Transcription</keyword>
<dbReference type="InterPro" id="IPR014710">
    <property type="entry name" value="RmlC-like_jellyroll"/>
</dbReference>
<evidence type="ECO:0000259" key="4">
    <source>
        <dbReference type="PROSITE" id="PS50042"/>
    </source>
</evidence>
<protein>
    <submittedName>
        <fullName evidence="6">Crp/Fnr family transcriptional regulator</fullName>
    </submittedName>
</protein>
<dbReference type="RefSeq" id="WP_215758964.1">
    <property type="nucleotide sequence ID" value="NZ_JAHKBE010000004.1"/>
</dbReference>
<comment type="caution">
    <text evidence="6">The sequence shown here is derived from an EMBL/GenBank/DDBJ whole genome shotgun (WGS) entry which is preliminary data.</text>
</comment>
<evidence type="ECO:0000256" key="3">
    <source>
        <dbReference type="ARBA" id="ARBA00023163"/>
    </source>
</evidence>
<keyword evidence="1" id="KW-0805">Transcription regulation</keyword>
<gene>
    <name evidence="6" type="ORF">AAAT34_02320</name>
</gene>
<evidence type="ECO:0000256" key="2">
    <source>
        <dbReference type="ARBA" id="ARBA00023125"/>
    </source>
</evidence>
<evidence type="ECO:0000313" key="6">
    <source>
        <dbReference type="EMBL" id="MEQ2485888.1"/>
    </source>
</evidence>
<evidence type="ECO:0000256" key="1">
    <source>
        <dbReference type="ARBA" id="ARBA00023015"/>
    </source>
</evidence>
<dbReference type="InterPro" id="IPR036390">
    <property type="entry name" value="WH_DNA-bd_sf"/>
</dbReference>
<dbReference type="InterPro" id="IPR000595">
    <property type="entry name" value="cNMP-bd_dom"/>
</dbReference>
<dbReference type="InterPro" id="IPR018490">
    <property type="entry name" value="cNMP-bd_dom_sf"/>
</dbReference>
<keyword evidence="7" id="KW-1185">Reference proteome</keyword>
<dbReference type="Pfam" id="PF13545">
    <property type="entry name" value="HTH_Crp_2"/>
    <property type="match status" value="1"/>
</dbReference>
<proteinExistence type="predicted"/>
<feature type="domain" description="HTH crp-type" evidence="5">
    <location>
        <begin position="152"/>
        <end position="219"/>
    </location>
</feature>
<dbReference type="SUPFAM" id="SSF51206">
    <property type="entry name" value="cAMP-binding domain-like"/>
    <property type="match status" value="1"/>
</dbReference>
<accession>A0ABV1FNB3</accession>
<feature type="domain" description="Cyclic nucleotide-binding" evidence="4">
    <location>
        <begin position="15"/>
        <end position="120"/>
    </location>
</feature>
<dbReference type="PROSITE" id="PS50042">
    <property type="entry name" value="CNMP_BINDING_3"/>
    <property type="match status" value="1"/>
</dbReference>
<reference evidence="6 7" key="1">
    <citation type="submission" date="2024-04" db="EMBL/GenBank/DDBJ databases">
        <title>Human intestinal bacterial collection.</title>
        <authorList>
            <person name="Pauvert C."/>
            <person name="Hitch T.C.A."/>
            <person name="Clavel T."/>
        </authorList>
    </citation>
    <scope>NUCLEOTIDE SEQUENCE [LARGE SCALE GENOMIC DNA]</scope>
    <source>
        <strain evidence="6 7">CLA-AA-H145</strain>
    </source>
</reference>
<dbReference type="SUPFAM" id="SSF46785">
    <property type="entry name" value="Winged helix' DNA-binding domain"/>
    <property type="match status" value="1"/>
</dbReference>
<dbReference type="Pfam" id="PF00027">
    <property type="entry name" value="cNMP_binding"/>
    <property type="match status" value="1"/>
</dbReference>